<keyword evidence="1" id="KW-1133">Transmembrane helix</keyword>
<gene>
    <name evidence="2" type="ORF">Pla175_09240</name>
</gene>
<dbReference type="Pfam" id="PF04238">
    <property type="entry name" value="DUF420"/>
    <property type="match status" value="1"/>
</dbReference>
<dbReference type="AlphaFoldDB" id="A0A518D7X1"/>
<sequence>MPDAVAPLELLASLPGYDGFLGTRASFMLDFVFVAMLAVLPVMGWSIWMVRSRRAYTLHKWTQVTLAVVLLAAVAAFEIDMRMHGWQERAVATAAGGVPAAVWGALYVHLVFAISTAVLWPIVIARAWRRFASPPAPGAHSRSHRFWARLAAIDMTLTALTGWAFYWLAFVG</sequence>
<dbReference type="Proteomes" id="UP000317429">
    <property type="component" value="Chromosome"/>
</dbReference>
<evidence type="ECO:0000313" key="3">
    <source>
        <dbReference type="Proteomes" id="UP000317429"/>
    </source>
</evidence>
<dbReference type="OrthoDB" id="271768at2"/>
<feature type="transmembrane region" description="Helical" evidence="1">
    <location>
        <begin position="27"/>
        <end position="49"/>
    </location>
</feature>
<keyword evidence="1" id="KW-0472">Membrane</keyword>
<feature type="transmembrane region" description="Helical" evidence="1">
    <location>
        <begin position="146"/>
        <end position="169"/>
    </location>
</feature>
<dbReference type="RefSeq" id="WP_145281518.1">
    <property type="nucleotide sequence ID" value="NZ_CP036291.1"/>
</dbReference>
<feature type="transmembrane region" description="Helical" evidence="1">
    <location>
        <begin position="101"/>
        <end position="125"/>
    </location>
</feature>
<proteinExistence type="predicted"/>
<evidence type="ECO:0008006" key="4">
    <source>
        <dbReference type="Google" id="ProtNLM"/>
    </source>
</evidence>
<evidence type="ECO:0000256" key="1">
    <source>
        <dbReference type="SAM" id="Phobius"/>
    </source>
</evidence>
<dbReference type="EMBL" id="CP036291">
    <property type="protein sequence ID" value="QDU87559.1"/>
    <property type="molecule type" value="Genomic_DNA"/>
</dbReference>
<dbReference type="KEGG" id="pnd:Pla175_09240"/>
<evidence type="ECO:0000313" key="2">
    <source>
        <dbReference type="EMBL" id="QDU87559.1"/>
    </source>
</evidence>
<organism evidence="2 3">
    <name type="scientific">Pirellulimonas nuda</name>
    <dbReference type="NCBI Taxonomy" id="2528009"/>
    <lineage>
        <taxon>Bacteria</taxon>
        <taxon>Pseudomonadati</taxon>
        <taxon>Planctomycetota</taxon>
        <taxon>Planctomycetia</taxon>
        <taxon>Pirellulales</taxon>
        <taxon>Lacipirellulaceae</taxon>
        <taxon>Pirellulimonas</taxon>
    </lineage>
</organism>
<keyword evidence="3" id="KW-1185">Reference proteome</keyword>
<dbReference type="InterPro" id="IPR007352">
    <property type="entry name" value="DUF420"/>
</dbReference>
<name>A0A518D7X1_9BACT</name>
<accession>A0A518D7X1</accession>
<feature type="transmembrane region" description="Helical" evidence="1">
    <location>
        <begin position="61"/>
        <end position="81"/>
    </location>
</feature>
<protein>
    <recommendedName>
        <fullName evidence="4">DUF420 domain-containing protein</fullName>
    </recommendedName>
</protein>
<keyword evidence="1" id="KW-0812">Transmembrane</keyword>
<reference evidence="2 3" key="1">
    <citation type="submission" date="2019-02" db="EMBL/GenBank/DDBJ databases">
        <title>Deep-cultivation of Planctomycetes and their phenomic and genomic characterization uncovers novel biology.</title>
        <authorList>
            <person name="Wiegand S."/>
            <person name="Jogler M."/>
            <person name="Boedeker C."/>
            <person name="Pinto D."/>
            <person name="Vollmers J."/>
            <person name="Rivas-Marin E."/>
            <person name="Kohn T."/>
            <person name="Peeters S.H."/>
            <person name="Heuer A."/>
            <person name="Rast P."/>
            <person name="Oberbeckmann S."/>
            <person name="Bunk B."/>
            <person name="Jeske O."/>
            <person name="Meyerdierks A."/>
            <person name="Storesund J.E."/>
            <person name="Kallscheuer N."/>
            <person name="Luecker S."/>
            <person name="Lage O.M."/>
            <person name="Pohl T."/>
            <person name="Merkel B.J."/>
            <person name="Hornburger P."/>
            <person name="Mueller R.-W."/>
            <person name="Bruemmer F."/>
            <person name="Labrenz M."/>
            <person name="Spormann A.M."/>
            <person name="Op den Camp H."/>
            <person name="Overmann J."/>
            <person name="Amann R."/>
            <person name="Jetten M.S.M."/>
            <person name="Mascher T."/>
            <person name="Medema M.H."/>
            <person name="Devos D.P."/>
            <person name="Kaster A.-K."/>
            <person name="Ovreas L."/>
            <person name="Rohde M."/>
            <person name="Galperin M.Y."/>
            <person name="Jogler C."/>
        </authorList>
    </citation>
    <scope>NUCLEOTIDE SEQUENCE [LARGE SCALE GENOMIC DNA]</scope>
    <source>
        <strain evidence="2 3">Pla175</strain>
    </source>
</reference>